<evidence type="ECO:0000256" key="1">
    <source>
        <dbReference type="SAM" id="MobiDB-lite"/>
    </source>
</evidence>
<proteinExistence type="predicted"/>
<dbReference type="EMBL" id="VUJU01000021">
    <property type="protein sequence ID" value="KAF0773883.1"/>
    <property type="molecule type" value="Genomic_DNA"/>
</dbReference>
<dbReference type="Proteomes" id="UP000478052">
    <property type="component" value="Unassembled WGS sequence"/>
</dbReference>
<dbReference type="AlphaFoldDB" id="A0A6G0ZQK3"/>
<accession>A0A6G0ZQK3</accession>
<evidence type="ECO:0000313" key="2">
    <source>
        <dbReference type="EMBL" id="KAF0773883.1"/>
    </source>
</evidence>
<comment type="caution">
    <text evidence="2">The sequence shown here is derived from an EMBL/GenBank/DDBJ whole genome shotgun (WGS) entry which is preliminary data.</text>
</comment>
<protein>
    <submittedName>
        <fullName evidence="2">Retrovirus-related Pol polyprotein LINE-1</fullName>
    </submittedName>
</protein>
<gene>
    <name evidence="2" type="ORF">FWK35_00002480</name>
</gene>
<feature type="region of interest" description="Disordered" evidence="1">
    <location>
        <begin position="93"/>
        <end position="112"/>
    </location>
</feature>
<keyword evidence="3" id="KW-1185">Reference proteome</keyword>
<name>A0A6G0ZQK3_APHCR</name>
<dbReference type="OrthoDB" id="7987018at2759"/>
<reference evidence="2 3" key="1">
    <citation type="submission" date="2019-08" db="EMBL/GenBank/DDBJ databases">
        <title>Whole genome of Aphis craccivora.</title>
        <authorList>
            <person name="Voronova N.V."/>
            <person name="Shulinski R.S."/>
            <person name="Bandarenka Y.V."/>
            <person name="Zhorov D.G."/>
            <person name="Warner D."/>
        </authorList>
    </citation>
    <scope>NUCLEOTIDE SEQUENCE [LARGE SCALE GENOMIC DNA]</scope>
    <source>
        <strain evidence="2">180601</strain>
        <tissue evidence="2">Whole Body</tissue>
    </source>
</reference>
<sequence>MNVKRKITKLDFSKLSTIKRKIIGNIFEPVYNIETETYERTHNKDLQNLYLRPNILSYCKRKIIDKAGHVWRAKGKIIKCVTDGNVVRKRSIPKKTQNKMERCYGKRNKNNP</sequence>
<organism evidence="2 3">
    <name type="scientific">Aphis craccivora</name>
    <name type="common">Cowpea aphid</name>
    <dbReference type="NCBI Taxonomy" id="307492"/>
    <lineage>
        <taxon>Eukaryota</taxon>
        <taxon>Metazoa</taxon>
        <taxon>Ecdysozoa</taxon>
        <taxon>Arthropoda</taxon>
        <taxon>Hexapoda</taxon>
        <taxon>Insecta</taxon>
        <taxon>Pterygota</taxon>
        <taxon>Neoptera</taxon>
        <taxon>Paraneoptera</taxon>
        <taxon>Hemiptera</taxon>
        <taxon>Sternorrhyncha</taxon>
        <taxon>Aphidomorpha</taxon>
        <taxon>Aphidoidea</taxon>
        <taxon>Aphididae</taxon>
        <taxon>Aphidini</taxon>
        <taxon>Aphis</taxon>
        <taxon>Aphis</taxon>
    </lineage>
</organism>
<evidence type="ECO:0000313" key="3">
    <source>
        <dbReference type="Proteomes" id="UP000478052"/>
    </source>
</evidence>